<dbReference type="GO" id="GO:0005634">
    <property type="term" value="C:nucleus"/>
    <property type="evidence" value="ECO:0007669"/>
    <property type="project" value="TreeGrafter"/>
</dbReference>
<feature type="region of interest" description="Disordered" evidence="5">
    <location>
        <begin position="136"/>
        <end position="194"/>
    </location>
</feature>
<evidence type="ECO:0000256" key="1">
    <source>
        <dbReference type="ARBA" id="ARBA00008601"/>
    </source>
</evidence>
<dbReference type="PROSITE" id="PS50054">
    <property type="entry name" value="TYR_PHOSPHATASE_DUAL"/>
    <property type="match status" value="1"/>
</dbReference>
<dbReference type="GO" id="GO:0017017">
    <property type="term" value="F:MAP kinase tyrosine/serine/threonine phosphatase activity"/>
    <property type="evidence" value="ECO:0007669"/>
    <property type="project" value="TreeGrafter"/>
</dbReference>
<proteinExistence type="inferred from homology"/>
<dbReference type="PANTHER" id="PTHR10159:SF519">
    <property type="entry name" value="DUAL SPECIFICITY PROTEIN PHOSPHATASE MPK3"/>
    <property type="match status" value="1"/>
</dbReference>
<dbReference type="InterPro" id="IPR029021">
    <property type="entry name" value="Prot-tyrosine_phosphatase-like"/>
</dbReference>
<evidence type="ECO:0000259" key="6">
    <source>
        <dbReference type="PROSITE" id="PS50054"/>
    </source>
</evidence>
<keyword evidence="4" id="KW-0904">Protein phosphatase</keyword>
<evidence type="ECO:0000256" key="3">
    <source>
        <dbReference type="ARBA" id="ARBA00022801"/>
    </source>
</evidence>
<dbReference type="OrthoDB" id="426001at2759"/>
<dbReference type="CDD" id="cd14521">
    <property type="entry name" value="DSP_fungal_SDP1-like"/>
    <property type="match status" value="1"/>
</dbReference>
<evidence type="ECO:0000313" key="8">
    <source>
        <dbReference type="EMBL" id="SUZ11614.1"/>
    </source>
</evidence>
<dbReference type="EMBL" id="UIGY01000134">
    <property type="protein sequence ID" value="SUZ11614.1"/>
    <property type="molecule type" value="Genomic_DNA"/>
</dbReference>
<dbReference type="PANTHER" id="PTHR10159">
    <property type="entry name" value="DUAL SPECIFICITY PROTEIN PHOSPHATASE"/>
    <property type="match status" value="1"/>
</dbReference>
<dbReference type="GO" id="GO:0008330">
    <property type="term" value="F:protein tyrosine/threonine phosphatase activity"/>
    <property type="evidence" value="ECO:0007669"/>
    <property type="project" value="TreeGrafter"/>
</dbReference>
<dbReference type="GO" id="GO:0033550">
    <property type="term" value="F:MAP kinase tyrosine phosphatase activity"/>
    <property type="evidence" value="ECO:0007669"/>
    <property type="project" value="TreeGrafter"/>
</dbReference>
<feature type="region of interest" description="Disordered" evidence="5">
    <location>
        <begin position="1"/>
        <end position="43"/>
    </location>
</feature>
<dbReference type="Gene3D" id="3.90.190.10">
    <property type="entry name" value="Protein tyrosine phosphatase superfamily"/>
    <property type="match status" value="1"/>
</dbReference>
<feature type="domain" description="Tyrosine-protein phosphatase" evidence="6">
    <location>
        <begin position="395"/>
        <end position="591"/>
    </location>
</feature>
<dbReference type="SMART" id="SM00195">
    <property type="entry name" value="DSPc"/>
    <property type="match status" value="1"/>
</dbReference>
<gene>
    <name evidence="8" type="ORF">BGT96224V2_LOCUS4771</name>
</gene>
<feature type="compositionally biased region" description="Polar residues" evidence="5">
    <location>
        <begin position="1"/>
        <end position="13"/>
    </location>
</feature>
<dbReference type="SUPFAM" id="SSF52799">
    <property type="entry name" value="(Phosphotyrosine protein) phosphatases II"/>
    <property type="match status" value="1"/>
</dbReference>
<dbReference type="AlphaFoldDB" id="A0A381LCF6"/>
<sequence length="705" mass="76909">MSSTSTLPSANNRTLKRSYTSVAVSSPSSPDRSIPIRTAKAPNRRLVQGINTSPRIASDSSPYVAWGHTDSASSKMYQRYSPPSASFFMVYNIDSSQMDGESRHINSNPSHSSVKVTHACPLLRQSSLVTHADKNITHKTEPDSLSHSYHYLPSLSTEPSPTTTVSTMDSSSMSDPSPSTPSTESPDTLISPSSLTVNKLGSEAETGPKLVIQTPPQLSLNDDCPIPSPNPRKKNLKSLALNLSPSMGSLMSSELSSPSFIKPPTLKGKKKPSLLSLNTGAANNLTLDPPKSPRYSTMLHRRSLKHSISNPQILATPAFGPAGGMTLKSSPVSSRLRDSSLVPRTLGNYSINEAIPEARTGTQMATRVPGVTVGGDSFDRPHSGEDAQSPAYPDGPILMHEPSVYLYSEPTEEEASKFDVVINVAKEVKCPFSTFEREEYKVPQLSNLDASLSRYTSQAPETAKVESTDKNNESAQSYLASNAAPSRQNLDTIKIPEYIHIPWDHNTDVKDDLWDLCELIEARTKAGKRVLVHCQQGASRSATLIIAYGMFIDQKLGPNESYQQCQAKSRWVNPNMSLLFSLNDFKKVIDQKKTEKNSIVRPGAAKHRTSLTGSVADLSTTMSRRNSTPTTLAWEAPNPYSRKDDMPIPASAIEIDSTISRLGAFDFGVLDLATQPRDRHMEKHHVSILTDYSQSLGEITSYLCS</sequence>
<feature type="compositionally biased region" description="Polar residues" evidence="5">
    <location>
        <begin position="473"/>
        <end position="483"/>
    </location>
</feature>
<accession>A0A381LCF6</accession>
<feature type="compositionally biased region" description="Low complexity" evidence="5">
    <location>
        <begin position="145"/>
        <end position="188"/>
    </location>
</feature>
<protein>
    <recommendedName>
        <fullName evidence="2">protein-tyrosine-phosphatase</fullName>
        <ecNumber evidence="2">3.1.3.48</ecNumber>
    </recommendedName>
</protein>
<comment type="similarity">
    <text evidence="1">Belongs to the protein-tyrosine phosphatase family. Non-receptor class dual specificity subfamily.</text>
</comment>
<reference evidence="8" key="1">
    <citation type="submission" date="2018-07" db="EMBL/GenBank/DDBJ databases">
        <authorList>
            <person name="Quirk P.G."/>
            <person name="Krulwich T.A."/>
        </authorList>
    </citation>
    <scope>NUCLEOTIDE SEQUENCE</scope>
    <source>
        <strain evidence="8">96224</strain>
    </source>
</reference>
<dbReference type="GO" id="GO:0043409">
    <property type="term" value="P:negative regulation of MAPK cascade"/>
    <property type="evidence" value="ECO:0007669"/>
    <property type="project" value="TreeGrafter"/>
</dbReference>
<feature type="compositionally biased region" description="Basic and acidic residues" evidence="5">
    <location>
        <begin position="463"/>
        <end position="472"/>
    </location>
</feature>
<name>A0A381LCF6_BLUGR</name>
<evidence type="ECO:0000256" key="2">
    <source>
        <dbReference type="ARBA" id="ARBA00013064"/>
    </source>
</evidence>
<evidence type="ECO:0000256" key="4">
    <source>
        <dbReference type="ARBA" id="ARBA00022912"/>
    </source>
</evidence>
<dbReference type="PROSITE" id="PS50056">
    <property type="entry name" value="TYR_PHOSPHATASE_2"/>
    <property type="match status" value="1"/>
</dbReference>
<dbReference type="InterPro" id="IPR000340">
    <property type="entry name" value="Dual-sp_phosphatase_cat-dom"/>
</dbReference>
<dbReference type="PROSITE" id="PS00383">
    <property type="entry name" value="TYR_PHOSPHATASE_1"/>
    <property type="match status" value="1"/>
</dbReference>
<dbReference type="EC" id="3.1.3.48" evidence="2"/>
<keyword evidence="3" id="KW-0378">Hydrolase</keyword>
<organism evidence="8">
    <name type="scientific">Blumeria graminis f. sp. tritici 96224</name>
    <dbReference type="NCBI Taxonomy" id="1268274"/>
    <lineage>
        <taxon>Eukaryota</taxon>
        <taxon>Fungi</taxon>
        <taxon>Dikarya</taxon>
        <taxon>Ascomycota</taxon>
        <taxon>Pezizomycotina</taxon>
        <taxon>Leotiomycetes</taxon>
        <taxon>Erysiphales</taxon>
        <taxon>Erysiphaceae</taxon>
        <taxon>Blumeria</taxon>
    </lineage>
</organism>
<feature type="compositionally biased region" description="Low complexity" evidence="5">
    <location>
        <begin position="17"/>
        <end position="38"/>
    </location>
</feature>
<evidence type="ECO:0000256" key="5">
    <source>
        <dbReference type="SAM" id="MobiDB-lite"/>
    </source>
</evidence>
<dbReference type="InterPro" id="IPR016130">
    <property type="entry name" value="Tyr_Pase_AS"/>
</dbReference>
<dbReference type="Pfam" id="PF00782">
    <property type="entry name" value="DSPc"/>
    <property type="match status" value="1"/>
</dbReference>
<dbReference type="InterPro" id="IPR020422">
    <property type="entry name" value="TYR_PHOSPHATASE_DUAL_dom"/>
</dbReference>
<evidence type="ECO:0000259" key="7">
    <source>
        <dbReference type="PROSITE" id="PS50056"/>
    </source>
</evidence>
<dbReference type="InterPro" id="IPR000387">
    <property type="entry name" value="Tyr_Pase_dom"/>
</dbReference>
<dbReference type="GO" id="GO:0005829">
    <property type="term" value="C:cytosol"/>
    <property type="evidence" value="ECO:0007669"/>
    <property type="project" value="TreeGrafter"/>
</dbReference>
<feature type="region of interest" description="Disordered" evidence="5">
    <location>
        <begin position="457"/>
        <end position="483"/>
    </location>
</feature>
<feature type="domain" description="Tyrosine specific protein phosphatases" evidence="7">
    <location>
        <begin position="511"/>
        <end position="563"/>
    </location>
</feature>